<dbReference type="InterPro" id="IPR000253">
    <property type="entry name" value="FHA_dom"/>
</dbReference>
<dbReference type="OrthoDB" id="264354at2759"/>
<name>G0QNA1_ICHMU</name>
<dbReference type="InterPro" id="IPR008984">
    <property type="entry name" value="SMAD_FHA_dom_sf"/>
</dbReference>
<dbReference type="RefSeq" id="XP_004037292.1">
    <property type="nucleotide sequence ID" value="XM_004037244.1"/>
</dbReference>
<evidence type="ECO:0000256" key="3">
    <source>
        <dbReference type="ARBA" id="ARBA00022833"/>
    </source>
</evidence>
<evidence type="ECO:0000313" key="6">
    <source>
        <dbReference type="EMBL" id="EGR33306.1"/>
    </source>
</evidence>
<keyword evidence="3" id="KW-0862">Zinc</keyword>
<dbReference type="CDD" id="cd00060">
    <property type="entry name" value="FHA"/>
    <property type="match status" value="1"/>
</dbReference>
<dbReference type="Proteomes" id="UP000008983">
    <property type="component" value="Unassembled WGS sequence"/>
</dbReference>
<dbReference type="InterPro" id="IPR011016">
    <property type="entry name" value="Znf_RING-CH"/>
</dbReference>
<dbReference type="InParanoid" id="G0QNA1"/>
<protein>
    <submittedName>
        <fullName evidence="6">Zinc finger protein, putative</fullName>
    </submittedName>
</protein>
<dbReference type="SMART" id="SM00744">
    <property type="entry name" value="RINGv"/>
    <property type="match status" value="1"/>
</dbReference>
<dbReference type="PROSITE" id="PS51292">
    <property type="entry name" value="ZF_RING_CH"/>
    <property type="match status" value="1"/>
</dbReference>
<dbReference type="SUPFAM" id="SSF57850">
    <property type="entry name" value="RING/U-box"/>
    <property type="match status" value="1"/>
</dbReference>
<dbReference type="OMA" id="HINDQQR"/>
<dbReference type="PANTHER" id="PTHR46210:SF1">
    <property type="entry name" value="FHA DOMAIN-CONTAINING PROTEIN"/>
    <property type="match status" value="1"/>
</dbReference>
<keyword evidence="2" id="KW-0863">Zinc-finger</keyword>
<dbReference type="STRING" id="857967.G0QNA1"/>
<dbReference type="AlphaFoldDB" id="G0QNA1"/>
<sequence length="353" mass="41710">MEINQQDIKDTQQIVELKVVQWNKDSHGLFDYESKSVDLKQIKINQTCQIYQLKNSQFLTQIQIEKINEKIYSYTLNPFYEDTYNKMHSNNKLEQFLIVRSLKNQQNQQKGYSLQIDDVVKFGRIEYQVIQMRTEESNIIQNQTPYEQLDLISIKNSNENPIVCKICLSEDSTPDNFFTNICQCKGSCEYAHFQCLKLWIQSNQKYKSNNSMIYIQWKKNRCELCGTEYPKFLRHNNQMYSLINFDIPDCIPYIILDSIGNHNKISKNIFIIQVLNPEIEIKIGRGNQCLLRIADISVSRIHSSIKYKDKQFIISDNNSKFGTLIRLKSSLQISNEKKQFKLEELLLHLLLRK</sequence>
<dbReference type="EMBL" id="GL983472">
    <property type="protein sequence ID" value="EGR33306.1"/>
    <property type="molecule type" value="Genomic_DNA"/>
</dbReference>
<dbReference type="GeneID" id="14909481"/>
<evidence type="ECO:0000256" key="1">
    <source>
        <dbReference type="ARBA" id="ARBA00022723"/>
    </source>
</evidence>
<organism evidence="6 7">
    <name type="scientific">Ichthyophthirius multifiliis</name>
    <name type="common">White spot disease agent</name>
    <name type="synonym">Ich</name>
    <dbReference type="NCBI Taxonomy" id="5932"/>
    <lineage>
        <taxon>Eukaryota</taxon>
        <taxon>Sar</taxon>
        <taxon>Alveolata</taxon>
        <taxon>Ciliophora</taxon>
        <taxon>Intramacronucleata</taxon>
        <taxon>Oligohymenophorea</taxon>
        <taxon>Hymenostomatida</taxon>
        <taxon>Ophryoglenina</taxon>
        <taxon>Ichthyophthirius</taxon>
    </lineage>
</organism>
<feature type="non-terminal residue" evidence="6">
    <location>
        <position position="353"/>
    </location>
</feature>
<feature type="domain" description="FHA" evidence="4">
    <location>
        <begin position="281"/>
        <end position="325"/>
    </location>
</feature>
<reference evidence="6 7" key="1">
    <citation type="submission" date="2011-07" db="EMBL/GenBank/DDBJ databases">
        <authorList>
            <person name="Coyne R."/>
            <person name="Brami D."/>
            <person name="Johnson J."/>
            <person name="Hostetler J."/>
            <person name="Hannick L."/>
            <person name="Clark T."/>
            <person name="Cassidy-Hanley D."/>
            <person name="Inman J."/>
        </authorList>
    </citation>
    <scope>NUCLEOTIDE SEQUENCE [LARGE SCALE GENOMIC DNA]</scope>
    <source>
        <strain evidence="6 7">G5</strain>
    </source>
</reference>
<evidence type="ECO:0000259" key="5">
    <source>
        <dbReference type="PROSITE" id="PS51292"/>
    </source>
</evidence>
<evidence type="ECO:0000313" key="7">
    <source>
        <dbReference type="Proteomes" id="UP000008983"/>
    </source>
</evidence>
<dbReference type="Gene3D" id="2.60.200.20">
    <property type="match status" value="1"/>
</dbReference>
<dbReference type="PANTHER" id="PTHR46210">
    <property type="entry name" value="FHA DOMAIN-CONTAINING PROTEIN"/>
    <property type="match status" value="1"/>
</dbReference>
<proteinExistence type="predicted"/>
<dbReference type="GO" id="GO:0008270">
    <property type="term" value="F:zinc ion binding"/>
    <property type="evidence" value="ECO:0007669"/>
    <property type="project" value="UniProtKB-KW"/>
</dbReference>
<keyword evidence="7" id="KW-1185">Reference proteome</keyword>
<evidence type="ECO:0000259" key="4">
    <source>
        <dbReference type="PROSITE" id="PS50006"/>
    </source>
</evidence>
<gene>
    <name evidence="6" type="ORF">IMG5_056630</name>
</gene>
<dbReference type="Pfam" id="PF00498">
    <property type="entry name" value="FHA"/>
    <property type="match status" value="1"/>
</dbReference>
<accession>G0QNA1</accession>
<dbReference type="eggNOG" id="ENOG502S236">
    <property type="taxonomic scope" value="Eukaryota"/>
</dbReference>
<evidence type="ECO:0000256" key="2">
    <source>
        <dbReference type="ARBA" id="ARBA00022771"/>
    </source>
</evidence>
<dbReference type="Pfam" id="PF12906">
    <property type="entry name" value="RINGv"/>
    <property type="match status" value="1"/>
</dbReference>
<feature type="domain" description="RING-CH-type" evidence="5">
    <location>
        <begin position="156"/>
        <end position="232"/>
    </location>
</feature>
<dbReference type="SMART" id="SM00240">
    <property type="entry name" value="FHA"/>
    <property type="match status" value="1"/>
</dbReference>
<keyword evidence="1" id="KW-0479">Metal-binding</keyword>
<dbReference type="InterPro" id="IPR013083">
    <property type="entry name" value="Znf_RING/FYVE/PHD"/>
</dbReference>
<dbReference type="PROSITE" id="PS50006">
    <property type="entry name" value="FHA_DOMAIN"/>
    <property type="match status" value="1"/>
</dbReference>
<dbReference type="Gene3D" id="3.30.40.10">
    <property type="entry name" value="Zinc/RING finger domain, C3HC4 (zinc finger)"/>
    <property type="match status" value="1"/>
</dbReference>
<dbReference type="SUPFAM" id="SSF49879">
    <property type="entry name" value="SMAD/FHA domain"/>
    <property type="match status" value="1"/>
</dbReference>